<dbReference type="Gene3D" id="2.10.70.10">
    <property type="entry name" value="Complement Module, domain 1"/>
    <property type="match status" value="1"/>
</dbReference>
<evidence type="ECO:0000259" key="10">
    <source>
        <dbReference type="PROSITE" id="PS50940"/>
    </source>
</evidence>
<evidence type="ECO:0000256" key="1">
    <source>
        <dbReference type="ARBA" id="ARBA00004370"/>
    </source>
</evidence>
<dbReference type="PROSITE" id="PS50923">
    <property type="entry name" value="SUSHI"/>
    <property type="match status" value="1"/>
</dbReference>
<dbReference type="InterPro" id="IPR002557">
    <property type="entry name" value="Chitin-bd_dom"/>
</dbReference>
<dbReference type="InterPro" id="IPR051495">
    <property type="entry name" value="Epithelial_Barrier/Signaling"/>
</dbReference>
<dbReference type="Pfam" id="PF00094">
    <property type="entry name" value="VWD"/>
    <property type="match status" value="1"/>
</dbReference>
<protein>
    <submittedName>
        <fullName evidence="12">Sushi domain-containing protein 2</fullName>
    </submittedName>
</protein>
<dbReference type="OrthoDB" id="6020543at2759"/>
<feature type="domain" description="Chitin-binding type-2" evidence="10">
    <location>
        <begin position="1016"/>
        <end position="1071"/>
    </location>
</feature>
<dbReference type="Pfam" id="PF03782">
    <property type="entry name" value="AMOP"/>
    <property type="match status" value="1"/>
</dbReference>
<dbReference type="PROSITE" id="PS50940">
    <property type="entry name" value="CHIT_BIND_II"/>
    <property type="match status" value="1"/>
</dbReference>
<dbReference type="PROSITE" id="PS51233">
    <property type="entry name" value="VWFD"/>
    <property type="match status" value="1"/>
</dbReference>
<dbReference type="SMART" id="SM00723">
    <property type="entry name" value="AMOP"/>
    <property type="match status" value="1"/>
</dbReference>
<dbReference type="PANTHER" id="PTHR13802:SF52">
    <property type="entry name" value="MUCIN-4"/>
    <property type="match status" value="1"/>
</dbReference>
<evidence type="ECO:0000313" key="12">
    <source>
        <dbReference type="EMBL" id="OXA47830.1"/>
    </source>
</evidence>
<feature type="region of interest" description="Disordered" evidence="7">
    <location>
        <begin position="645"/>
        <end position="668"/>
    </location>
</feature>
<evidence type="ECO:0000256" key="6">
    <source>
        <dbReference type="PROSITE-ProRule" id="PRU00302"/>
    </source>
</evidence>
<keyword evidence="6" id="KW-0768">Sushi</keyword>
<evidence type="ECO:0000259" key="8">
    <source>
        <dbReference type="PROSITE" id="PS50856"/>
    </source>
</evidence>
<evidence type="ECO:0000259" key="11">
    <source>
        <dbReference type="PROSITE" id="PS51233"/>
    </source>
</evidence>
<name>A0A226DRY9_FOLCA</name>
<proteinExistence type="predicted"/>
<dbReference type="Gene3D" id="2.170.140.10">
    <property type="entry name" value="Chitin binding domain"/>
    <property type="match status" value="1"/>
</dbReference>
<dbReference type="InterPro" id="IPR005533">
    <property type="entry name" value="AMOP_dom"/>
</dbReference>
<dbReference type="Pfam" id="PF00084">
    <property type="entry name" value="Sushi"/>
    <property type="match status" value="1"/>
</dbReference>
<dbReference type="InterPro" id="IPR001846">
    <property type="entry name" value="VWF_type-D"/>
</dbReference>
<evidence type="ECO:0000256" key="2">
    <source>
        <dbReference type="ARBA" id="ARBA00022692"/>
    </source>
</evidence>
<comment type="caution">
    <text evidence="12">The sequence shown here is derived from an EMBL/GenBank/DDBJ whole genome shotgun (WGS) entry which is preliminary data.</text>
</comment>
<sequence length="1071" mass="118525">MQPNYQYILTSDFVDLRVNIPTGGGASWSSSGFSSDLFHPMHPLKKPFDTLVQTQLTAQFTNTWRRDLYPYMADFFNEKLGIATFHQLIKSQLPATTPSIPLSTTPVPAITTTTPSPFQCEADGCLLDYVRLKFSRFPDWVDSENRDPLVLPGSHRVQFAIWDIDLFLEDITVYGYLPTFFNSTRSITSNCLSGTITMQTVSPTLRIYGKYNSTGTLEEYSLTGSGDWSMNVSITSNLNIVYRIDSEGFISEIQGTFTTSLYTRSGVNFENFINPEAPLAKLLLDDIATRASNLVATQIRTFTPLITDFMDILLTEIKFHDIITWHRYGNETTDPPVICSGKIQDLLFHWATDVSTTVVQASIQNLSTASCEIPYLHQTGRIPVEIVQVFASGCDQSFRETIFSAKPDDINISMDAKVTSDGRVELSWDASYFKSSHLQLNLAEWQAEQSAWVSRGILASSIANSGQYSGHPENLPLLASLNSGFVLFLSLPTETYAIYSDVLYTDYGKTKEYFIGACQSWYETDLGPPTNLQPCPPLFAQALVDSRFEYEWELQNPEKIEAFYHPDAQSSFRQLIPNSNGAGSQCTYKDGALLIGAPGGGSADYASPNNRTGFISHHIWDVYPWYICCGFSQDAQSCRKYYDRRPSDPGTGYVPPPRPGNGEGDPHMTTFDGVSYTFNGVGEFFMIKSSSGVNDREFQMQARMTQFVDIESGRARNASAFTSFAFQEINNNEPLIKLQVTCTEQPGHGLVVLVNQSLVEIPHGFSSQSGKPFVSETQVDGSLSVYFNSQRIISTVLVAFSTGFSFNITATDLGALSIISFATTDLSGQGYTGLLGSIDRVPENDFTAPNGVPLPLNSSQQEIHNEFGVKWRTTATQSIFAYDFGKTHASYQDFTFTPNFDEPNPEDFPEASEVCANSKQCLYDYVSTGSLHFAKNTKQSQDEFEDVQDIIDEIVTMCDPLSAPSNGWFSVDNYIAGSVATFYCNAGFALDGGASVVCASDGTWEKDPPTCVEDQGFDCSGREDGYYADVTDCSKYIGCIRGSLRSYTCPFPMLFDSRRLTCVPANSAVCA</sequence>
<dbReference type="PROSITE" id="PS50856">
    <property type="entry name" value="AMOP"/>
    <property type="match status" value="1"/>
</dbReference>
<feature type="domain" description="AMOP" evidence="8">
    <location>
        <begin position="510"/>
        <end position="645"/>
    </location>
</feature>
<dbReference type="Pfam" id="PF01607">
    <property type="entry name" value="CBM_14"/>
    <property type="match status" value="1"/>
</dbReference>
<organism evidence="12 13">
    <name type="scientific">Folsomia candida</name>
    <name type="common">Springtail</name>
    <dbReference type="NCBI Taxonomy" id="158441"/>
    <lineage>
        <taxon>Eukaryota</taxon>
        <taxon>Metazoa</taxon>
        <taxon>Ecdysozoa</taxon>
        <taxon>Arthropoda</taxon>
        <taxon>Hexapoda</taxon>
        <taxon>Collembola</taxon>
        <taxon>Entomobryomorpha</taxon>
        <taxon>Isotomoidea</taxon>
        <taxon>Isotomidae</taxon>
        <taxon>Proisotominae</taxon>
        <taxon>Folsomia</taxon>
    </lineage>
</organism>
<dbReference type="InterPro" id="IPR036508">
    <property type="entry name" value="Chitin-bd_dom_sf"/>
</dbReference>
<dbReference type="PANTHER" id="PTHR13802">
    <property type="entry name" value="MUCIN 4-RELATED"/>
    <property type="match status" value="1"/>
</dbReference>
<dbReference type="GO" id="GO:0005576">
    <property type="term" value="C:extracellular region"/>
    <property type="evidence" value="ECO:0007669"/>
    <property type="project" value="InterPro"/>
</dbReference>
<gene>
    <name evidence="12" type="ORF">Fcan01_17370</name>
</gene>
<dbReference type="GO" id="GO:0016020">
    <property type="term" value="C:membrane"/>
    <property type="evidence" value="ECO:0007669"/>
    <property type="project" value="UniProtKB-SubCell"/>
</dbReference>
<keyword evidence="13" id="KW-1185">Reference proteome</keyword>
<feature type="domain" description="VWFD" evidence="11">
    <location>
        <begin position="658"/>
        <end position="879"/>
    </location>
</feature>
<feature type="domain" description="Sushi" evidence="9">
    <location>
        <begin position="956"/>
        <end position="1013"/>
    </location>
</feature>
<dbReference type="SMART" id="SM00032">
    <property type="entry name" value="CCP"/>
    <property type="match status" value="1"/>
</dbReference>
<dbReference type="Pfam" id="PF23263">
    <property type="entry name" value="C8-3_MUC4"/>
    <property type="match status" value="1"/>
</dbReference>
<accession>A0A226DRY9</accession>
<keyword evidence="2" id="KW-0812">Transmembrane</keyword>
<keyword evidence="5 6" id="KW-1015">Disulfide bond</keyword>
<evidence type="ECO:0000256" key="4">
    <source>
        <dbReference type="ARBA" id="ARBA00023136"/>
    </source>
</evidence>
<dbReference type="InterPro" id="IPR056619">
    <property type="entry name" value="C8-3_MUC4"/>
</dbReference>
<evidence type="ECO:0000256" key="5">
    <source>
        <dbReference type="ARBA" id="ARBA00023157"/>
    </source>
</evidence>
<comment type="subcellular location">
    <subcellularLocation>
        <location evidence="1">Membrane</location>
    </subcellularLocation>
</comment>
<comment type="caution">
    <text evidence="6">Lacks conserved residue(s) required for the propagation of feature annotation.</text>
</comment>
<evidence type="ECO:0000256" key="3">
    <source>
        <dbReference type="ARBA" id="ARBA00022989"/>
    </source>
</evidence>
<dbReference type="GO" id="GO:0008061">
    <property type="term" value="F:chitin binding"/>
    <property type="evidence" value="ECO:0007669"/>
    <property type="project" value="InterPro"/>
</dbReference>
<dbReference type="AlphaFoldDB" id="A0A226DRY9"/>
<evidence type="ECO:0000256" key="7">
    <source>
        <dbReference type="SAM" id="MobiDB-lite"/>
    </source>
</evidence>
<dbReference type="SUPFAM" id="SSF57625">
    <property type="entry name" value="Invertebrate chitin-binding proteins"/>
    <property type="match status" value="1"/>
</dbReference>
<dbReference type="SMART" id="SM00494">
    <property type="entry name" value="ChtBD2"/>
    <property type="match status" value="1"/>
</dbReference>
<feature type="disulfide bond" evidence="6">
    <location>
        <begin position="984"/>
        <end position="1011"/>
    </location>
</feature>
<keyword evidence="3" id="KW-1133">Transmembrane helix</keyword>
<reference evidence="12 13" key="1">
    <citation type="submission" date="2015-12" db="EMBL/GenBank/DDBJ databases">
        <title>The genome of Folsomia candida.</title>
        <authorList>
            <person name="Faddeeva A."/>
            <person name="Derks M.F."/>
            <person name="Anvar Y."/>
            <person name="Smit S."/>
            <person name="Van Straalen N."/>
            <person name="Roelofs D."/>
        </authorList>
    </citation>
    <scope>NUCLEOTIDE SEQUENCE [LARGE SCALE GENOMIC DNA]</scope>
    <source>
        <strain evidence="12 13">VU population</strain>
        <tissue evidence="12">Whole body</tissue>
    </source>
</reference>
<evidence type="ECO:0000313" key="13">
    <source>
        <dbReference type="Proteomes" id="UP000198287"/>
    </source>
</evidence>
<dbReference type="CDD" id="cd00033">
    <property type="entry name" value="CCP"/>
    <property type="match status" value="1"/>
</dbReference>
<dbReference type="InterPro" id="IPR038606">
    <property type="entry name" value="To_sf"/>
</dbReference>
<dbReference type="Gene3D" id="3.15.10.30">
    <property type="entry name" value="Haemolymph juvenile hormone binding protein"/>
    <property type="match status" value="1"/>
</dbReference>
<dbReference type="Proteomes" id="UP000198287">
    <property type="component" value="Unassembled WGS sequence"/>
</dbReference>
<dbReference type="SUPFAM" id="SSF57535">
    <property type="entry name" value="Complement control module/SCR domain"/>
    <property type="match status" value="1"/>
</dbReference>
<evidence type="ECO:0000259" key="9">
    <source>
        <dbReference type="PROSITE" id="PS50923"/>
    </source>
</evidence>
<keyword evidence="4" id="KW-0472">Membrane</keyword>
<dbReference type="EMBL" id="LNIX01000012">
    <property type="protein sequence ID" value="OXA47830.1"/>
    <property type="molecule type" value="Genomic_DNA"/>
</dbReference>
<dbReference type="InterPro" id="IPR035976">
    <property type="entry name" value="Sushi/SCR/CCP_sf"/>
</dbReference>
<dbReference type="InterPro" id="IPR000436">
    <property type="entry name" value="Sushi_SCR_CCP_dom"/>
</dbReference>